<accession>A0AAE0NYI2</accession>
<comment type="caution">
    <text evidence="2">The sequence shown here is derived from an EMBL/GenBank/DDBJ whole genome shotgun (WGS) entry which is preliminary data.</text>
</comment>
<keyword evidence="1" id="KW-0472">Membrane</keyword>
<dbReference type="AlphaFoldDB" id="A0AAE0NYI2"/>
<dbReference type="PANTHER" id="PTHR47685">
    <property type="entry name" value="MAGNESIUM TRANSPORT PROTEIN CORA"/>
    <property type="match status" value="1"/>
</dbReference>
<keyword evidence="1" id="KW-0812">Transmembrane</keyword>
<dbReference type="Gene3D" id="1.20.58.340">
    <property type="entry name" value="Magnesium transport protein CorA, transmembrane region"/>
    <property type="match status" value="1"/>
</dbReference>
<dbReference type="EMBL" id="JAULSW010000002">
    <property type="protein sequence ID" value="KAK3389954.1"/>
    <property type="molecule type" value="Genomic_DNA"/>
</dbReference>
<dbReference type="InterPro" id="IPR050829">
    <property type="entry name" value="CorA_MIT"/>
</dbReference>
<proteinExistence type="predicted"/>
<evidence type="ECO:0000313" key="2">
    <source>
        <dbReference type="EMBL" id="KAK3389954.1"/>
    </source>
</evidence>
<reference evidence="2" key="1">
    <citation type="journal article" date="2023" name="Mol. Phylogenet. Evol.">
        <title>Genome-scale phylogeny and comparative genomics of the fungal order Sordariales.</title>
        <authorList>
            <person name="Hensen N."/>
            <person name="Bonometti L."/>
            <person name="Westerberg I."/>
            <person name="Brannstrom I.O."/>
            <person name="Guillou S."/>
            <person name="Cros-Aarteil S."/>
            <person name="Calhoun S."/>
            <person name="Haridas S."/>
            <person name="Kuo A."/>
            <person name="Mondo S."/>
            <person name="Pangilinan J."/>
            <person name="Riley R."/>
            <person name="LaButti K."/>
            <person name="Andreopoulos B."/>
            <person name="Lipzen A."/>
            <person name="Chen C."/>
            <person name="Yan M."/>
            <person name="Daum C."/>
            <person name="Ng V."/>
            <person name="Clum A."/>
            <person name="Steindorff A."/>
            <person name="Ohm R.A."/>
            <person name="Martin F."/>
            <person name="Silar P."/>
            <person name="Natvig D.O."/>
            <person name="Lalanne C."/>
            <person name="Gautier V."/>
            <person name="Ament-Velasquez S.L."/>
            <person name="Kruys A."/>
            <person name="Hutchinson M.I."/>
            <person name="Powell A.J."/>
            <person name="Barry K."/>
            <person name="Miller A.N."/>
            <person name="Grigoriev I.V."/>
            <person name="Debuchy R."/>
            <person name="Gladieux P."/>
            <person name="Hiltunen Thoren M."/>
            <person name="Johannesson H."/>
        </authorList>
    </citation>
    <scope>NUCLEOTIDE SEQUENCE</scope>
    <source>
        <strain evidence="2">CBS 232.78</strain>
    </source>
</reference>
<feature type="transmembrane region" description="Helical" evidence="1">
    <location>
        <begin position="316"/>
        <end position="338"/>
    </location>
</feature>
<keyword evidence="3" id="KW-1185">Reference proteome</keyword>
<feature type="transmembrane region" description="Helical" evidence="1">
    <location>
        <begin position="369"/>
        <end position="389"/>
    </location>
</feature>
<protein>
    <submittedName>
        <fullName evidence="2">Uncharacterized protein</fullName>
    </submittedName>
</protein>
<evidence type="ECO:0000256" key="1">
    <source>
        <dbReference type="SAM" id="Phobius"/>
    </source>
</evidence>
<dbReference type="PANTHER" id="PTHR47685:SF1">
    <property type="entry name" value="MAGNESIUM TRANSPORT PROTEIN CORA"/>
    <property type="match status" value="1"/>
</dbReference>
<keyword evidence="1" id="KW-1133">Transmembrane helix</keyword>
<reference evidence="2" key="2">
    <citation type="submission" date="2023-06" db="EMBL/GenBank/DDBJ databases">
        <authorList>
            <consortium name="Lawrence Berkeley National Laboratory"/>
            <person name="Haridas S."/>
            <person name="Hensen N."/>
            <person name="Bonometti L."/>
            <person name="Westerberg I."/>
            <person name="Brannstrom I.O."/>
            <person name="Guillou S."/>
            <person name="Cros-Aarteil S."/>
            <person name="Calhoun S."/>
            <person name="Kuo A."/>
            <person name="Mondo S."/>
            <person name="Pangilinan J."/>
            <person name="Riley R."/>
            <person name="LaButti K."/>
            <person name="Andreopoulos B."/>
            <person name="Lipzen A."/>
            <person name="Chen C."/>
            <person name="Yanf M."/>
            <person name="Daum C."/>
            <person name="Ng V."/>
            <person name="Clum A."/>
            <person name="Steindorff A."/>
            <person name="Ohm R."/>
            <person name="Martin F."/>
            <person name="Silar P."/>
            <person name="Natvig D."/>
            <person name="Lalanne C."/>
            <person name="Gautier V."/>
            <person name="Ament-velasquez S.L."/>
            <person name="Kruys A."/>
            <person name="Hutchinson M.I."/>
            <person name="Powell A.J."/>
            <person name="Barry K."/>
            <person name="Miller A.N."/>
            <person name="Grigoriev I.V."/>
            <person name="Debuchy R."/>
            <person name="Gladieux P."/>
            <person name="Thoren M.H."/>
            <person name="Johannesson H."/>
        </authorList>
    </citation>
    <scope>NUCLEOTIDE SEQUENCE</scope>
    <source>
        <strain evidence="2">CBS 232.78</strain>
    </source>
</reference>
<feature type="transmembrane region" description="Helical" evidence="1">
    <location>
        <begin position="271"/>
        <end position="296"/>
    </location>
</feature>
<dbReference type="Proteomes" id="UP001285441">
    <property type="component" value="Unassembled WGS sequence"/>
</dbReference>
<evidence type="ECO:0000313" key="3">
    <source>
        <dbReference type="Proteomes" id="UP001285441"/>
    </source>
</evidence>
<organism evidence="2 3">
    <name type="scientific">Podospora didyma</name>
    <dbReference type="NCBI Taxonomy" id="330526"/>
    <lineage>
        <taxon>Eukaryota</taxon>
        <taxon>Fungi</taxon>
        <taxon>Dikarya</taxon>
        <taxon>Ascomycota</taxon>
        <taxon>Pezizomycotina</taxon>
        <taxon>Sordariomycetes</taxon>
        <taxon>Sordariomycetidae</taxon>
        <taxon>Sordariales</taxon>
        <taxon>Podosporaceae</taxon>
        <taxon>Podospora</taxon>
    </lineage>
</organism>
<gene>
    <name evidence="2" type="ORF">B0H63DRAFT_519190</name>
</gene>
<feature type="transmembrane region" description="Helical" evidence="1">
    <location>
        <begin position="395"/>
        <end position="417"/>
    </location>
</feature>
<sequence length="434" mass="48524">MFMVDQLWMWVLSDETIITCSPLRWNSWLQDLNTENAQNTSIPPPLPHWVNIFGFIAFMAEKGRRRTLIPQDELNISQAITHYFQQTRRRPFASVYDLASHIATTCVDVFDQHQISEDFQFFDFFGTSIGDANDQATLLLRQFRDSIGDEVDFDIADDTKLLVEIDDIVDELNTLQLVLTDQKTVVDDMNRILATGNSVGQDVASSRPTASTRTLDSHLLRISHMKETALKASTSNNRFQLYHLMDLKQKQANWSEALSSRAQAKEAAKQGLTIVVFTIVTIIFLPITFIAAIFTIETDAFVGVTNESGQIPFSYAIKYIFGVGLTLSIPFIILALNLERITSLLRRTGSAIAHSFDTFDSSVAAPSPVWIFIIAMLVLVVVVWTSQLANGVKAALSVTLIVFTLALLAFMAMYSLVKVARSHFQSVTASDCTD</sequence>
<name>A0AAE0NYI2_9PEZI</name>